<protein>
    <submittedName>
        <fullName evidence="1">Uncharacterized protein</fullName>
    </submittedName>
</protein>
<accession>A0A7K0D2M4</accession>
<keyword evidence="2" id="KW-1185">Reference proteome</keyword>
<proteinExistence type="predicted"/>
<dbReference type="EMBL" id="WEGK01000005">
    <property type="protein sequence ID" value="MQY19958.1"/>
    <property type="molecule type" value="Genomic_DNA"/>
</dbReference>
<gene>
    <name evidence="1" type="ORF">NRB20_30530</name>
</gene>
<organism evidence="1 2">
    <name type="scientific">Nocardia macrotermitis</name>
    <dbReference type="NCBI Taxonomy" id="2585198"/>
    <lineage>
        <taxon>Bacteria</taxon>
        <taxon>Bacillati</taxon>
        <taxon>Actinomycetota</taxon>
        <taxon>Actinomycetes</taxon>
        <taxon>Mycobacteriales</taxon>
        <taxon>Nocardiaceae</taxon>
        <taxon>Nocardia</taxon>
    </lineage>
</organism>
<evidence type="ECO:0000313" key="2">
    <source>
        <dbReference type="Proteomes" id="UP000438448"/>
    </source>
</evidence>
<reference evidence="1 2" key="1">
    <citation type="submission" date="2019-10" db="EMBL/GenBank/DDBJ databases">
        <title>Nocardia macrotermitis sp. nov. and Nocardia aurantia sp. nov., isolated from the gut of fungus growing-termite Macrotermes natalensis.</title>
        <authorList>
            <person name="Benndorf R."/>
            <person name="Schwitalla J."/>
            <person name="Martin K."/>
            <person name="De Beer W."/>
            <person name="Kaster A.-K."/>
            <person name="Vollmers J."/>
            <person name="Poulsen M."/>
            <person name="Beemelmanns C."/>
        </authorList>
    </citation>
    <scope>NUCLEOTIDE SEQUENCE [LARGE SCALE GENOMIC DNA]</scope>
    <source>
        <strain evidence="1 2">RB20</strain>
    </source>
</reference>
<sequence length="33" mass="3613">MRAMKVKAAAAEGDSRLRLSGRWDQAATFSTTE</sequence>
<dbReference type="Proteomes" id="UP000438448">
    <property type="component" value="Unassembled WGS sequence"/>
</dbReference>
<evidence type="ECO:0000313" key="1">
    <source>
        <dbReference type="EMBL" id="MQY19958.1"/>
    </source>
</evidence>
<comment type="caution">
    <text evidence="1">The sequence shown here is derived from an EMBL/GenBank/DDBJ whole genome shotgun (WGS) entry which is preliminary data.</text>
</comment>
<name>A0A7K0D2M4_9NOCA</name>
<dbReference type="AlphaFoldDB" id="A0A7K0D2M4"/>